<evidence type="ECO:0000259" key="1">
    <source>
        <dbReference type="Pfam" id="PF20715"/>
    </source>
</evidence>
<proteinExistence type="predicted"/>
<feature type="domain" description="DUF6827" evidence="1">
    <location>
        <begin position="5"/>
        <end position="160"/>
    </location>
</feature>
<name>A0A0G4EIH6_VITBC</name>
<evidence type="ECO:0000313" key="2">
    <source>
        <dbReference type="EMBL" id="CEL95786.1"/>
    </source>
</evidence>
<dbReference type="EMBL" id="CDMY01000238">
    <property type="protein sequence ID" value="CEL95786.1"/>
    <property type="molecule type" value="Genomic_DNA"/>
</dbReference>
<dbReference type="OrthoDB" id="361874at2759"/>
<dbReference type="InterPro" id="IPR049230">
    <property type="entry name" value="DUF6827"/>
</dbReference>
<dbReference type="OMA" id="ELPMWEA"/>
<organism evidence="2 3">
    <name type="scientific">Vitrella brassicaformis (strain CCMP3155)</name>
    <dbReference type="NCBI Taxonomy" id="1169540"/>
    <lineage>
        <taxon>Eukaryota</taxon>
        <taxon>Sar</taxon>
        <taxon>Alveolata</taxon>
        <taxon>Colpodellida</taxon>
        <taxon>Vitrellaceae</taxon>
        <taxon>Vitrella</taxon>
    </lineage>
</organism>
<dbReference type="AlphaFoldDB" id="A0A0G4EIH6"/>
<dbReference type="InParanoid" id="A0A0G4EIH6"/>
<dbReference type="Pfam" id="PF20715">
    <property type="entry name" value="DUF6827"/>
    <property type="match status" value="1"/>
</dbReference>
<dbReference type="Proteomes" id="UP000041254">
    <property type="component" value="Unassembled WGS sequence"/>
</dbReference>
<keyword evidence="3" id="KW-1185">Reference proteome</keyword>
<dbReference type="PhylomeDB" id="A0A0G4EIH6"/>
<dbReference type="VEuPathDB" id="CryptoDB:Vbra_5024"/>
<reference evidence="2 3" key="1">
    <citation type="submission" date="2014-11" db="EMBL/GenBank/DDBJ databases">
        <authorList>
            <person name="Zhu J."/>
            <person name="Qi W."/>
            <person name="Song R."/>
        </authorList>
    </citation>
    <scope>NUCLEOTIDE SEQUENCE [LARGE SCALE GENOMIC DNA]</scope>
</reference>
<accession>A0A0G4EIH6</accession>
<evidence type="ECO:0000313" key="3">
    <source>
        <dbReference type="Proteomes" id="UP000041254"/>
    </source>
</evidence>
<protein>
    <recommendedName>
        <fullName evidence="1">DUF6827 domain-containing protein</fullName>
    </recommendedName>
</protein>
<sequence length="160" mass="18500">MWMDATRVAKRASDFQSMVMASNWQDYFLLVQELPMWEAELERLEAVAEPFGHIEGVGDRMKYISEMMDVLYQVEDVKDHLNEVMEEAGRSTGIAGTGVMSADGVDNIEEHAQAAAKRYEELIAEHPQFKTKIDSVLGVGLAQFRQKYHFEWDKKHEFFY</sequence>
<gene>
    <name evidence="2" type="ORF">Vbra_5024</name>
</gene>
<dbReference type="FunCoup" id="A0A0G4EIH6">
    <property type="interactions" value="20"/>
</dbReference>